<dbReference type="EMBL" id="SMMX01000002">
    <property type="protein sequence ID" value="TDA23168.1"/>
    <property type="molecule type" value="Genomic_DNA"/>
</dbReference>
<proteinExistence type="predicted"/>
<dbReference type="InterPro" id="IPR009711">
    <property type="entry name" value="UPF0473"/>
</dbReference>
<keyword evidence="2" id="KW-1185">Reference proteome</keyword>
<dbReference type="AlphaFoldDB" id="A0A4R4FI01"/>
<accession>A0A4R4FI01</accession>
<organism evidence="1 2">
    <name type="scientific">Extibacter muris</name>
    <dbReference type="NCBI Taxonomy" id="1796622"/>
    <lineage>
        <taxon>Bacteria</taxon>
        <taxon>Bacillati</taxon>
        <taxon>Bacillota</taxon>
        <taxon>Clostridia</taxon>
        <taxon>Lachnospirales</taxon>
        <taxon>Lachnospiraceae</taxon>
        <taxon>Extibacter</taxon>
    </lineage>
</organism>
<comment type="caution">
    <text evidence="1">The sequence shown here is derived from an EMBL/GenBank/DDBJ whole genome shotgun (WGS) entry which is preliminary data.</text>
</comment>
<dbReference type="Pfam" id="PF06949">
    <property type="entry name" value="DUF1292"/>
    <property type="match status" value="1"/>
</dbReference>
<reference evidence="1 2" key="1">
    <citation type="journal article" date="2016" name="Nat. Microbiol.">
        <title>The Mouse Intestinal Bacterial Collection (miBC) provides host-specific insight into cultured diversity and functional potential of the gut microbiota.</title>
        <authorList>
            <person name="Lagkouvardos I."/>
            <person name="Pukall R."/>
            <person name="Abt B."/>
            <person name="Foesel B.U."/>
            <person name="Meier-Kolthoff J.P."/>
            <person name="Kumar N."/>
            <person name="Bresciani A."/>
            <person name="Martinez I."/>
            <person name="Just S."/>
            <person name="Ziegler C."/>
            <person name="Brugiroux S."/>
            <person name="Garzetti D."/>
            <person name="Wenning M."/>
            <person name="Bui T.P."/>
            <person name="Wang J."/>
            <person name="Hugenholtz F."/>
            <person name="Plugge C.M."/>
            <person name="Peterson D.A."/>
            <person name="Hornef M.W."/>
            <person name="Baines J.F."/>
            <person name="Smidt H."/>
            <person name="Walter J."/>
            <person name="Kristiansen K."/>
            <person name="Nielsen H.B."/>
            <person name="Haller D."/>
            <person name="Overmann J."/>
            <person name="Stecher B."/>
            <person name="Clavel T."/>
        </authorList>
    </citation>
    <scope>NUCLEOTIDE SEQUENCE [LARGE SCALE GENOMIC DNA]</scope>
    <source>
        <strain evidence="1 2">DSM 28560</strain>
    </source>
</reference>
<protein>
    <submittedName>
        <fullName evidence="1">DUF1292 domain-containing protein</fullName>
    </submittedName>
</protein>
<dbReference type="RefSeq" id="WP_132275327.1">
    <property type="nucleotide sequence ID" value="NZ_JAOBST010000006.1"/>
</dbReference>
<dbReference type="Proteomes" id="UP000295710">
    <property type="component" value="Unassembled WGS sequence"/>
</dbReference>
<gene>
    <name evidence="1" type="ORF">E1963_02270</name>
</gene>
<name>A0A4R4FI01_9FIRM</name>
<evidence type="ECO:0000313" key="1">
    <source>
        <dbReference type="EMBL" id="TDA23168.1"/>
    </source>
</evidence>
<sequence length="91" mass="10350">MVTLTLDNDEVVECAILTVYEAGGNEYIALLPLDENGDSEEGDVYIYRYKETAPGEPELENIEDDDEYEIAADAFDEWLDLQEFDESDSEE</sequence>
<evidence type="ECO:0000313" key="2">
    <source>
        <dbReference type="Proteomes" id="UP000295710"/>
    </source>
</evidence>